<keyword evidence="4" id="KW-1003">Cell membrane</keyword>
<accession>A0A158GG01</accession>
<dbReference type="EMBL" id="FCOC02000006">
    <property type="protein sequence ID" value="SAL30340.1"/>
    <property type="molecule type" value="Genomic_DNA"/>
</dbReference>
<dbReference type="AlphaFoldDB" id="A0A158GG01"/>
<feature type="transmembrane region" description="Helical" evidence="8">
    <location>
        <begin position="258"/>
        <end position="282"/>
    </location>
</feature>
<name>A0A158GG01_CABSO</name>
<dbReference type="Pfam" id="PF00528">
    <property type="entry name" value="BPD_transp_1"/>
    <property type="match status" value="1"/>
</dbReference>
<feature type="domain" description="ABC transmembrane type-1" evidence="9">
    <location>
        <begin position="74"/>
        <end position="279"/>
    </location>
</feature>
<reference evidence="10 11" key="1">
    <citation type="submission" date="2016-01" db="EMBL/GenBank/DDBJ databases">
        <authorList>
            <person name="Oliw E.H."/>
        </authorList>
    </citation>
    <scope>NUCLEOTIDE SEQUENCE [LARGE SCALE GENOMIC DNA]</scope>
    <source>
        <strain evidence="10">LMG 22029</strain>
    </source>
</reference>
<keyword evidence="7 8" id="KW-0472">Membrane</keyword>
<dbReference type="Gene3D" id="1.10.3720.10">
    <property type="entry name" value="MetI-like"/>
    <property type="match status" value="2"/>
</dbReference>
<feature type="domain" description="ABC transmembrane type-1" evidence="9">
    <location>
        <begin position="392"/>
        <end position="581"/>
    </location>
</feature>
<feature type="transmembrane region" description="Helical" evidence="8">
    <location>
        <begin position="215"/>
        <end position="238"/>
    </location>
</feature>
<protein>
    <submittedName>
        <fullName evidence="10">Binding-protein-dependent transport system inner membrane protein</fullName>
    </submittedName>
</protein>
<dbReference type="InterPro" id="IPR000515">
    <property type="entry name" value="MetI-like"/>
</dbReference>
<evidence type="ECO:0000259" key="9">
    <source>
        <dbReference type="PROSITE" id="PS50928"/>
    </source>
</evidence>
<feature type="transmembrane region" description="Helical" evidence="8">
    <location>
        <begin position="80"/>
        <end position="99"/>
    </location>
</feature>
<dbReference type="SUPFAM" id="SSF161098">
    <property type="entry name" value="MetI-like"/>
    <property type="match status" value="2"/>
</dbReference>
<comment type="subcellular location">
    <subcellularLocation>
        <location evidence="1 8">Cell membrane</location>
        <topology evidence="1 8">Multi-pass membrane protein</topology>
    </subcellularLocation>
</comment>
<proteinExistence type="inferred from homology"/>
<dbReference type="Proteomes" id="UP000054893">
    <property type="component" value="Unassembled WGS sequence"/>
</dbReference>
<sequence>MNTSVAAADTPRRARSLNAGPLWLAAPGVLFLAAFLVYPSLRLLSLSMIQNGTGEFSMSAFARFFGPSVYRQVLQTTFSIAFQTTAYCLLFGYPLAYWLSGLPKRQQQGVALLVLLAFWTSTLVKNFAWMVLLGRTGFVANVMHELGLAGGDRLLFNRTAVIFTISHTLLPLAVVTMLPVMNQIDRRMSMAAATLGGDRAQVFWRIFFVSSMRGVAAAGLLVFISALGFFITPTLLGSPREMMLGQLIIVQINELQNWQLGSALAVVLVMSALISCFLYNLVFGMSSLAGDADSVRPSHHLHLRRAGNAMVNAAGFLSSHVVAFYDRRVQPITRVSPLLVYSCALIFVLLFPIAAIVPMSFTSDTFLSFPPKGFSLRWFDAYFSSSLWIGATVRSFGIGLVAALATAVIATLAALGIARSRSRMKGALFLLFLLPMIVPSIVTAIALFFLCAHISLVATNIGIVIGHVVIAMPIVFVILLTTFKGHDWGLDHAAGTLGATRLQVLRRITLPCVKNGLTAGFVIGFLTSFEELTVALFIGGGVKTTLPKQLWDDILLQVTPTLAAASTVVLSVVTLLFLLLQSVHPRGRTAASQ</sequence>
<evidence type="ECO:0000256" key="5">
    <source>
        <dbReference type="ARBA" id="ARBA00022692"/>
    </source>
</evidence>
<evidence type="ECO:0000256" key="6">
    <source>
        <dbReference type="ARBA" id="ARBA00022989"/>
    </source>
</evidence>
<dbReference type="PANTHER" id="PTHR42929:SF1">
    <property type="entry name" value="INNER MEMBRANE ABC TRANSPORTER PERMEASE PROTEIN YDCU-RELATED"/>
    <property type="match status" value="1"/>
</dbReference>
<evidence type="ECO:0000313" key="10">
    <source>
        <dbReference type="EMBL" id="SAL30340.1"/>
    </source>
</evidence>
<feature type="transmembrane region" description="Helical" evidence="8">
    <location>
        <begin position="461"/>
        <end position="483"/>
    </location>
</feature>
<feature type="transmembrane region" description="Helical" evidence="8">
    <location>
        <begin position="396"/>
        <end position="417"/>
    </location>
</feature>
<feature type="transmembrane region" description="Helical" evidence="8">
    <location>
        <begin position="111"/>
        <end position="132"/>
    </location>
</feature>
<dbReference type="GO" id="GO:0005886">
    <property type="term" value="C:plasma membrane"/>
    <property type="evidence" value="ECO:0007669"/>
    <property type="project" value="UniProtKB-SubCell"/>
</dbReference>
<dbReference type="GO" id="GO:0055085">
    <property type="term" value="P:transmembrane transport"/>
    <property type="evidence" value="ECO:0007669"/>
    <property type="project" value="InterPro"/>
</dbReference>
<feature type="transmembrane region" description="Helical" evidence="8">
    <location>
        <begin position="516"/>
        <end position="538"/>
    </location>
</feature>
<evidence type="ECO:0000256" key="3">
    <source>
        <dbReference type="ARBA" id="ARBA00022448"/>
    </source>
</evidence>
<evidence type="ECO:0000256" key="2">
    <source>
        <dbReference type="ARBA" id="ARBA00007069"/>
    </source>
</evidence>
<organism evidence="10 11">
    <name type="scientific">Caballeronia sordidicola</name>
    <name type="common">Burkholderia sordidicola</name>
    <dbReference type="NCBI Taxonomy" id="196367"/>
    <lineage>
        <taxon>Bacteria</taxon>
        <taxon>Pseudomonadati</taxon>
        <taxon>Pseudomonadota</taxon>
        <taxon>Betaproteobacteria</taxon>
        <taxon>Burkholderiales</taxon>
        <taxon>Burkholderiaceae</taxon>
        <taxon>Caballeronia</taxon>
    </lineage>
</organism>
<evidence type="ECO:0000256" key="4">
    <source>
        <dbReference type="ARBA" id="ARBA00022475"/>
    </source>
</evidence>
<dbReference type="PANTHER" id="PTHR42929">
    <property type="entry name" value="INNER MEMBRANE ABC TRANSPORTER PERMEASE PROTEIN YDCU-RELATED-RELATED"/>
    <property type="match status" value="1"/>
</dbReference>
<feature type="transmembrane region" description="Helical" evidence="8">
    <location>
        <begin position="338"/>
        <end position="361"/>
    </location>
</feature>
<evidence type="ECO:0000313" key="11">
    <source>
        <dbReference type="Proteomes" id="UP000054893"/>
    </source>
</evidence>
<dbReference type="RefSeq" id="WP_060819523.1">
    <property type="nucleotide sequence ID" value="NZ_FCOC02000006.1"/>
</dbReference>
<feature type="transmembrane region" description="Helical" evidence="8">
    <location>
        <begin position="558"/>
        <end position="580"/>
    </location>
</feature>
<dbReference type="OrthoDB" id="9808619at2"/>
<keyword evidence="3 8" id="KW-0813">Transport</keyword>
<keyword evidence="6 8" id="KW-1133">Transmembrane helix</keyword>
<dbReference type="InterPro" id="IPR035906">
    <property type="entry name" value="MetI-like_sf"/>
</dbReference>
<dbReference type="PROSITE" id="PS50928">
    <property type="entry name" value="ABC_TM1"/>
    <property type="match status" value="2"/>
</dbReference>
<feature type="transmembrane region" description="Helical" evidence="8">
    <location>
        <begin position="429"/>
        <end position="455"/>
    </location>
</feature>
<dbReference type="CDD" id="cd06261">
    <property type="entry name" value="TM_PBP2"/>
    <property type="match status" value="2"/>
</dbReference>
<feature type="transmembrane region" description="Helical" evidence="8">
    <location>
        <begin position="160"/>
        <end position="180"/>
    </location>
</feature>
<evidence type="ECO:0000256" key="1">
    <source>
        <dbReference type="ARBA" id="ARBA00004651"/>
    </source>
</evidence>
<evidence type="ECO:0000256" key="7">
    <source>
        <dbReference type="ARBA" id="ARBA00023136"/>
    </source>
</evidence>
<gene>
    <name evidence="10" type="ORF">AWB64_02670</name>
</gene>
<comment type="similarity">
    <text evidence="2">Belongs to the binding-protein-dependent transport system permease family. CysTW subfamily.</text>
</comment>
<feature type="transmembrane region" description="Helical" evidence="8">
    <location>
        <begin position="22"/>
        <end position="41"/>
    </location>
</feature>
<evidence type="ECO:0000256" key="8">
    <source>
        <dbReference type="RuleBase" id="RU363032"/>
    </source>
</evidence>
<keyword evidence="5 8" id="KW-0812">Transmembrane</keyword>